<gene>
    <name evidence="6" type="ORF">EV657_13412</name>
</gene>
<dbReference type="InterPro" id="IPR036852">
    <property type="entry name" value="Peptidase_S8/S53_dom_sf"/>
</dbReference>
<dbReference type="GO" id="GO:0006508">
    <property type="term" value="P:proteolysis"/>
    <property type="evidence" value="ECO:0007669"/>
    <property type="project" value="UniProtKB-KW"/>
</dbReference>
<evidence type="ECO:0000313" key="7">
    <source>
        <dbReference type="Proteomes" id="UP000295484"/>
    </source>
</evidence>
<evidence type="ECO:0000256" key="2">
    <source>
        <dbReference type="ARBA" id="ARBA00022670"/>
    </source>
</evidence>
<keyword evidence="3" id="KW-0378">Hydrolase</keyword>
<dbReference type="PANTHER" id="PTHR43806:SF11">
    <property type="entry name" value="CEREVISIN-RELATED"/>
    <property type="match status" value="1"/>
</dbReference>
<dbReference type="Proteomes" id="UP000295484">
    <property type="component" value="Unassembled WGS sequence"/>
</dbReference>
<evidence type="ECO:0000259" key="5">
    <source>
        <dbReference type="Pfam" id="PF00082"/>
    </source>
</evidence>
<proteinExistence type="inferred from homology"/>
<dbReference type="InterPro" id="IPR015500">
    <property type="entry name" value="Peptidase_S8_subtilisin-rel"/>
</dbReference>
<sequence length="848" mass="92024">MAERDSIQRPVQVFLDTRRFIHPPAPGTRGPSRDFFQGDNEGFRRHKAKMREQLRASSLRLREQHSALGFVLVQMREDALAKSYRPIDKLFCERNRFALVGGRGIGEMFFQATPDALDALDTLIAERAEDVPQERENPRTGEFEERVSGYRSELGAIASIGLLEAPDRLDFSASEAVEALEKEGAIGGYLVELFRPDPAVSGDAVRAQMEALKNRLASVGSLFVRPVAGLRERRPTGLALSIDLLSAGTPNDIVLLAPDGSTEATERPAGRAVASAPRDRSIRRHQLLLEQLAEEPLVRRIALPMEIAPAPADASESGVAIDLPAPLADRDYPVVGVIDGGVSALDALDPWCAGVAGPLLPGDSDHEHGTFIAGLVAAGSALNPGFADRLEREPCRYFDLAIMPRKSLLGQYYGTPDEFFDQLEELVTHAKVEAGTRIFNFSLGSPNARTRHSYSTFAARLDEIARLHDVIFVVSAGNLDGAERRPEWPAETDKALEMLAQRGARNDGITAPAEHMFGLSVGAVNPPGLTAAVDGLPTAYTRRGPGAGGARKPELVHYGGAAQRTGNDTGLASLDADGSVVRKSGTSFAAPLVAATVAALDHRLGGQVSRELLMALPVHRSTRHPAMMKKPLRPIAREFVGFGVPGDSEACLADDPHCITLVFTDVLPAKRELSFVFTWPSSLTGPDGKCRGAVDITLAYSPVVDAAFDAECQRVQLAATLHQLNETITDEGEIIPNHTSQLKHYDNELPQNLDYTEKYLLESGLKWTPIKRYFREMRGVGNRSDWRLSLSALTRAGAVIPDEGIGFALLMTISDPKGVAPVYDEVRAEVLRRGLRLADITTQARIRV</sequence>
<dbReference type="PANTHER" id="PTHR43806">
    <property type="entry name" value="PEPTIDASE S8"/>
    <property type="match status" value="1"/>
</dbReference>
<dbReference type="PRINTS" id="PR00723">
    <property type="entry name" value="SUBTILISIN"/>
</dbReference>
<dbReference type="Gene3D" id="3.40.50.200">
    <property type="entry name" value="Peptidase S8/S53 domain"/>
    <property type="match status" value="1"/>
</dbReference>
<dbReference type="CDD" id="cd04847">
    <property type="entry name" value="Peptidases_S8_Subtilisin_like_2"/>
    <property type="match status" value="1"/>
</dbReference>
<reference evidence="6 7" key="1">
    <citation type="submission" date="2019-03" db="EMBL/GenBank/DDBJ databases">
        <title>Genomic Encyclopedia of Type Strains, Phase IV (KMG-IV): sequencing the most valuable type-strain genomes for metagenomic binning, comparative biology and taxonomic classification.</title>
        <authorList>
            <person name="Goeker M."/>
        </authorList>
    </citation>
    <scope>NUCLEOTIDE SEQUENCE [LARGE SCALE GENOMIC DNA]</scope>
    <source>
        <strain evidence="6 7">JA181</strain>
    </source>
</reference>
<dbReference type="InterPro" id="IPR000209">
    <property type="entry name" value="Peptidase_S8/S53_dom"/>
</dbReference>
<dbReference type="GO" id="GO:0004252">
    <property type="term" value="F:serine-type endopeptidase activity"/>
    <property type="evidence" value="ECO:0007669"/>
    <property type="project" value="InterPro"/>
</dbReference>
<dbReference type="SUPFAM" id="SSF52743">
    <property type="entry name" value="Subtilisin-like"/>
    <property type="match status" value="1"/>
</dbReference>
<protein>
    <submittedName>
        <fullName evidence="6">Subtilase family protein</fullName>
    </submittedName>
</protein>
<dbReference type="InterPro" id="IPR050131">
    <property type="entry name" value="Peptidase_S8_subtilisin-like"/>
</dbReference>
<dbReference type="AlphaFoldDB" id="A0A4R8F8J3"/>
<evidence type="ECO:0000256" key="3">
    <source>
        <dbReference type="ARBA" id="ARBA00022801"/>
    </source>
</evidence>
<evidence type="ECO:0000256" key="4">
    <source>
        <dbReference type="ARBA" id="ARBA00022825"/>
    </source>
</evidence>
<dbReference type="RefSeq" id="WP_134079466.1">
    <property type="nucleotide sequence ID" value="NZ_SOEB01000034.1"/>
</dbReference>
<keyword evidence="4" id="KW-0720">Serine protease</keyword>
<dbReference type="PROSITE" id="PS00138">
    <property type="entry name" value="SUBTILASE_SER"/>
    <property type="match status" value="1"/>
</dbReference>
<dbReference type="EMBL" id="SOEB01000034">
    <property type="protein sequence ID" value="TDX21910.1"/>
    <property type="molecule type" value="Genomic_DNA"/>
</dbReference>
<evidence type="ECO:0000313" key="6">
    <source>
        <dbReference type="EMBL" id="TDX21910.1"/>
    </source>
</evidence>
<accession>A0A4R8F8J3</accession>
<dbReference type="InterPro" id="IPR023828">
    <property type="entry name" value="Peptidase_S8_Ser-AS"/>
</dbReference>
<organism evidence="6 7">
    <name type="scientific">Rhodovulum visakhapatnamense</name>
    <dbReference type="NCBI Taxonomy" id="364297"/>
    <lineage>
        <taxon>Bacteria</taxon>
        <taxon>Pseudomonadati</taxon>
        <taxon>Pseudomonadota</taxon>
        <taxon>Alphaproteobacteria</taxon>
        <taxon>Rhodobacterales</taxon>
        <taxon>Paracoccaceae</taxon>
        <taxon>Rhodovulum</taxon>
    </lineage>
</organism>
<dbReference type="Pfam" id="PF00082">
    <property type="entry name" value="Peptidase_S8"/>
    <property type="match status" value="1"/>
</dbReference>
<comment type="similarity">
    <text evidence="1">Belongs to the peptidase S8 family.</text>
</comment>
<comment type="caution">
    <text evidence="6">The sequence shown here is derived from an EMBL/GenBank/DDBJ whole genome shotgun (WGS) entry which is preliminary data.</text>
</comment>
<feature type="domain" description="Peptidase S8/S53" evidence="5">
    <location>
        <begin position="362"/>
        <end position="602"/>
    </location>
</feature>
<evidence type="ECO:0000256" key="1">
    <source>
        <dbReference type="ARBA" id="ARBA00011073"/>
    </source>
</evidence>
<name>A0A4R8F8J3_9RHOB</name>
<dbReference type="InterPro" id="IPR034074">
    <property type="entry name" value="Y4bN_pept_dom"/>
</dbReference>
<keyword evidence="2" id="KW-0645">Protease</keyword>